<dbReference type="EMBL" id="MU001501">
    <property type="protein sequence ID" value="KAF2444081.1"/>
    <property type="molecule type" value="Genomic_DNA"/>
</dbReference>
<keyword evidence="2" id="KW-0418">Kinase</keyword>
<dbReference type="PANTHER" id="PTHR21310:SF55">
    <property type="entry name" value="AMINOGLYCOSIDE PHOSPHOTRANSFERASE DOMAIN-CONTAINING PROTEIN"/>
    <property type="match status" value="1"/>
</dbReference>
<dbReference type="Proteomes" id="UP000799764">
    <property type="component" value="Unassembled WGS sequence"/>
</dbReference>
<comment type="caution">
    <text evidence="2">The sequence shown here is derived from an EMBL/GenBank/DDBJ whole genome shotgun (WGS) entry which is preliminary data.</text>
</comment>
<dbReference type="PANTHER" id="PTHR21310">
    <property type="entry name" value="AMINOGLYCOSIDE PHOSPHOTRANSFERASE-RELATED-RELATED"/>
    <property type="match status" value="1"/>
</dbReference>
<dbReference type="InterPro" id="IPR002575">
    <property type="entry name" value="Aminoglycoside_PTrfase"/>
</dbReference>
<dbReference type="InterPro" id="IPR011009">
    <property type="entry name" value="Kinase-like_dom_sf"/>
</dbReference>
<dbReference type="AlphaFoldDB" id="A0A9P4UBF7"/>
<protein>
    <submittedName>
        <fullName evidence="2">Kinase-like protein</fullName>
    </submittedName>
</protein>
<dbReference type="SUPFAM" id="SSF56112">
    <property type="entry name" value="Protein kinase-like (PK-like)"/>
    <property type="match status" value="1"/>
</dbReference>
<organism evidence="2 3">
    <name type="scientific">Karstenula rhodostoma CBS 690.94</name>
    <dbReference type="NCBI Taxonomy" id="1392251"/>
    <lineage>
        <taxon>Eukaryota</taxon>
        <taxon>Fungi</taxon>
        <taxon>Dikarya</taxon>
        <taxon>Ascomycota</taxon>
        <taxon>Pezizomycotina</taxon>
        <taxon>Dothideomycetes</taxon>
        <taxon>Pleosporomycetidae</taxon>
        <taxon>Pleosporales</taxon>
        <taxon>Massarineae</taxon>
        <taxon>Didymosphaeriaceae</taxon>
        <taxon>Karstenula</taxon>
    </lineage>
</organism>
<dbReference type="InterPro" id="IPR051678">
    <property type="entry name" value="AGP_Transferase"/>
</dbReference>
<evidence type="ECO:0000313" key="2">
    <source>
        <dbReference type="EMBL" id="KAF2444081.1"/>
    </source>
</evidence>
<dbReference type="GO" id="GO:0016301">
    <property type="term" value="F:kinase activity"/>
    <property type="evidence" value="ECO:0007669"/>
    <property type="project" value="UniProtKB-KW"/>
</dbReference>
<proteinExistence type="predicted"/>
<dbReference type="CDD" id="cd05120">
    <property type="entry name" value="APH_ChoK_like"/>
    <property type="match status" value="1"/>
</dbReference>
<reference evidence="2" key="1">
    <citation type="journal article" date="2020" name="Stud. Mycol.">
        <title>101 Dothideomycetes genomes: a test case for predicting lifestyles and emergence of pathogens.</title>
        <authorList>
            <person name="Haridas S."/>
            <person name="Albert R."/>
            <person name="Binder M."/>
            <person name="Bloem J."/>
            <person name="Labutti K."/>
            <person name="Salamov A."/>
            <person name="Andreopoulos B."/>
            <person name="Baker S."/>
            <person name="Barry K."/>
            <person name="Bills G."/>
            <person name="Bluhm B."/>
            <person name="Cannon C."/>
            <person name="Castanera R."/>
            <person name="Culley D."/>
            <person name="Daum C."/>
            <person name="Ezra D."/>
            <person name="Gonzalez J."/>
            <person name="Henrissat B."/>
            <person name="Kuo A."/>
            <person name="Liang C."/>
            <person name="Lipzen A."/>
            <person name="Lutzoni F."/>
            <person name="Magnuson J."/>
            <person name="Mondo S."/>
            <person name="Nolan M."/>
            <person name="Ohm R."/>
            <person name="Pangilinan J."/>
            <person name="Park H.-J."/>
            <person name="Ramirez L."/>
            <person name="Alfaro M."/>
            <person name="Sun H."/>
            <person name="Tritt A."/>
            <person name="Yoshinaga Y."/>
            <person name="Zwiers L.-H."/>
            <person name="Turgeon B."/>
            <person name="Goodwin S."/>
            <person name="Spatafora J."/>
            <person name="Crous P."/>
            <person name="Grigoriev I."/>
        </authorList>
    </citation>
    <scope>NUCLEOTIDE SEQUENCE</scope>
    <source>
        <strain evidence="2">CBS 690.94</strain>
    </source>
</reference>
<accession>A0A9P4UBF7</accession>
<keyword evidence="2" id="KW-0808">Transferase</keyword>
<name>A0A9P4UBF7_9PLEO</name>
<keyword evidence="3" id="KW-1185">Reference proteome</keyword>
<feature type="domain" description="Aminoglycoside phosphotransferase" evidence="1">
    <location>
        <begin position="70"/>
        <end position="261"/>
    </location>
</feature>
<sequence length="293" mass="33681">MPHPYTNSAIGSETQHDGSENLAINNTFIRRSLARLALHTTARFFKRDGHCIPISKRKILKTGSSIHLTEAATMRYIAQQTSIPVPRVYCSFLYKNRAYIVMERIQGETLASAWKNLSQDARVNIIVQLKDMIQELRALQPPPSTGVKSCVDGSLYDSRLPHGAPRFGPFKTIQDFHRWLRANIEATQIGDHVSTEEAEEIKNMIAAQEGQWPAPVFTHCDLNPFNILISADKIVGIIDWEFSGWYPHYWECTTAWFGNQTRTEWQSILHSLLGPYPKELEMERVRNKWWGEW</sequence>
<evidence type="ECO:0000259" key="1">
    <source>
        <dbReference type="Pfam" id="PF01636"/>
    </source>
</evidence>
<dbReference type="Pfam" id="PF01636">
    <property type="entry name" value="APH"/>
    <property type="match status" value="1"/>
</dbReference>
<evidence type="ECO:0000313" key="3">
    <source>
        <dbReference type="Proteomes" id="UP000799764"/>
    </source>
</evidence>
<dbReference type="OrthoDB" id="8300194at2759"/>
<gene>
    <name evidence="2" type="ORF">P171DRAFT_25518</name>
</gene>
<dbReference type="Gene3D" id="3.90.1200.10">
    <property type="match status" value="1"/>
</dbReference>